<evidence type="ECO:0000256" key="3">
    <source>
        <dbReference type="ARBA" id="ARBA00022475"/>
    </source>
</evidence>
<proteinExistence type="inferred from homology"/>
<dbReference type="GO" id="GO:0055085">
    <property type="term" value="P:transmembrane transport"/>
    <property type="evidence" value="ECO:0007669"/>
    <property type="project" value="InterPro"/>
</dbReference>
<dbReference type="Pfam" id="PF00528">
    <property type="entry name" value="BPD_transp_1"/>
    <property type="match status" value="1"/>
</dbReference>
<dbReference type="SUPFAM" id="SSF161098">
    <property type="entry name" value="MetI-like"/>
    <property type="match status" value="1"/>
</dbReference>
<dbReference type="STRING" id="293826.Amet_2006"/>
<accession>A6TPQ1</accession>
<dbReference type="KEGG" id="amt:Amet_2006"/>
<keyword evidence="3" id="KW-1003">Cell membrane</keyword>
<dbReference type="PANTHER" id="PTHR43386">
    <property type="entry name" value="OLIGOPEPTIDE TRANSPORT SYSTEM PERMEASE PROTEIN APPC"/>
    <property type="match status" value="1"/>
</dbReference>
<protein>
    <submittedName>
        <fullName evidence="10">Binding-protein-dependent transport systems inner membrane component</fullName>
    </submittedName>
</protein>
<keyword evidence="2 8" id="KW-0813">Transport</keyword>
<evidence type="ECO:0000256" key="8">
    <source>
        <dbReference type="RuleBase" id="RU363032"/>
    </source>
</evidence>
<dbReference type="NCBIfam" id="NF045474">
    <property type="entry name" value="Opp2C"/>
    <property type="match status" value="1"/>
</dbReference>
<dbReference type="InterPro" id="IPR000515">
    <property type="entry name" value="MetI-like"/>
</dbReference>
<feature type="domain" description="ABC transmembrane type-1" evidence="9">
    <location>
        <begin position="77"/>
        <end position="262"/>
    </location>
</feature>
<dbReference type="GO" id="GO:0005886">
    <property type="term" value="C:plasma membrane"/>
    <property type="evidence" value="ECO:0007669"/>
    <property type="project" value="UniProtKB-SubCell"/>
</dbReference>
<keyword evidence="6 8" id="KW-0472">Membrane</keyword>
<feature type="transmembrane region" description="Helical" evidence="8">
    <location>
        <begin position="190"/>
        <end position="219"/>
    </location>
</feature>
<dbReference type="PROSITE" id="PS50928">
    <property type="entry name" value="ABC_TM1"/>
    <property type="match status" value="1"/>
</dbReference>
<dbReference type="Proteomes" id="UP000001572">
    <property type="component" value="Chromosome"/>
</dbReference>
<gene>
    <name evidence="10" type="ordered locus">Amet_2006</name>
</gene>
<comment type="subcellular location">
    <subcellularLocation>
        <location evidence="1 8">Cell membrane</location>
        <topology evidence="1 8">Multi-pass membrane protein</topology>
    </subcellularLocation>
</comment>
<evidence type="ECO:0000256" key="6">
    <source>
        <dbReference type="ARBA" id="ARBA00023136"/>
    </source>
</evidence>
<keyword evidence="4 8" id="KW-0812">Transmembrane</keyword>
<evidence type="ECO:0000256" key="2">
    <source>
        <dbReference type="ARBA" id="ARBA00022448"/>
    </source>
</evidence>
<dbReference type="EMBL" id="CP000724">
    <property type="protein sequence ID" value="ABR48169.1"/>
    <property type="molecule type" value="Genomic_DNA"/>
</dbReference>
<dbReference type="InterPro" id="IPR053385">
    <property type="entry name" value="ABC_transport_permease"/>
</dbReference>
<dbReference type="eggNOG" id="COG1173">
    <property type="taxonomic scope" value="Bacteria"/>
</dbReference>
<feature type="transmembrane region" description="Helical" evidence="8">
    <location>
        <begin position="79"/>
        <end position="101"/>
    </location>
</feature>
<dbReference type="InterPro" id="IPR035906">
    <property type="entry name" value="MetI-like_sf"/>
</dbReference>
<dbReference type="PANTHER" id="PTHR43386:SF1">
    <property type="entry name" value="D,D-DIPEPTIDE TRANSPORT SYSTEM PERMEASE PROTEIN DDPC-RELATED"/>
    <property type="match status" value="1"/>
</dbReference>
<dbReference type="OrthoDB" id="9783218at2"/>
<feature type="transmembrane region" description="Helical" evidence="8">
    <location>
        <begin position="239"/>
        <end position="262"/>
    </location>
</feature>
<dbReference type="InterPro" id="IPR050366">
    <property type="entry name" value="BP-dependent_transpt_permease"/>
</dbReference>
<feature type="transmembrane region" description="Helical" evidence="8">
    <location>
        <begin position="121"/>
        <end position="145"/>
    </location>
</feature>
<feature type="transmembrane region" description="Helical" evidence="8">
    <location>
        <begin position="13"/>
        <end position="34"/>
    </location>
</feature>
<dbReference type="AlphaFoldDB" id="A6TPQ1"/>
<organism evidence="10 11">
    <name type="scientific">Alkaliphilus metalliredigens (strain QYMF)</name>
    <dbReference type="NCBI Taxonomy" id="293826"/>
    <lineage>
        <taxon>Bacteria</taxon>
        <taxon>Bacillati</taxon>
        <taxon>Bacillota</taxon>
        <taxon>Clostridia</taxon>
        <taxon>Peptostreptococcales</taxon>
        <taxon>Natronincolaceae</taxon>
        <taxon>Alkaliphilus</taxon>
    </lineage>
</organism>
<evidence type="ECO:0000256" key="1">
    <source>
        <dbReference type="ARBA" id="ARBA00004651"/>
    </source>
</evidence>
<dbReference type="HOGENOM" id="CLU_028518_1_1_9"/>
<keyword evidence="11" id="KW-1185">Reference proteome</keyword>
<dbReference type="CDD" id="cd06261">
    <property type="entry name" value="TM_PBP2"/>
    <property type="match status" value="1"/>
</dbReference>
<evidence type="ECO:0000256" key="5">
    <source>
        <dbReference type="ARBA" id="ARBA00022989"/>
    </source>
</evidence>
<evidence type="ECO:0000259" key="9">
    <source>
        <dbReference type="PROSITE" id="PS50928"/>
    </source>
</evidence>
<evidence type="ECO:0000313" key="11">
    <source>
        <dbReference type="Proteomes" id="UP000001572"/>
    </source>
</evidence>
<sequence length="273" mass="30024">MLSYKRKYVHEKFYILLFFASAGVAVTLLSNYIVPHDPLVTNFSQILKPPSLEYFGGTDQLGRCVFSRVLSGAKNSLKLTFIMTMIVSVLGTIIGILSGYFEGVIDTVLMRISDMLLAFPGTIFAIVLVGMMGPSLVNTVIALALQKWTKYARMARSMVLTAKSQDYIVQAKLCGARTPKILFTYILPNIISPIVVLATMEIGHTMLSIAALSFLGLASQPPTPEWGSMLNEGKDYIQTAPWLMLVPGVATFLTVLVFNLLGDNMRDVLDPKE</sequence>
<evidence type="ECO:0000256" key="7">
    <source>
        <dbReference type="ARBA" id="ARBA00024202"/>
    </source>
</evidence>
<name>A6TPQ1_ALKMQ</name>
<evidence type="ECO:0000256" key="4">
    <source>
        <dbReference type="ARBA" id="ARBA00022692"/>
    </source>
</evidence>
<reference evidence="11" key="1">
    <citation type="journal article" date="2016" name="Genome Announc.">
        <title>Complete genome sequence of Alkaliphilus metalliredigens strain QYMF, an alkaliphilic and metal-reducing bacterium isolated from borax-contaminated leachate ponds.</title>
        <authorList>
            <person name="Hwang C."/>
            <person name="Copeland A."/>
            <person name="Lucas S."/>
            <person name="Lapidus A."/>
            <person name="Barry K."/>
            <person name="Detter J.C."/>
            <person name="Glavina Del Rio T."/>
            <person name="Hammon N."/>
            <person name="Israni S."/>
            <person name="Dalin E."/>
            <person name="Tice H."/>
            <person name="Pitluck S."/>
            <person name="Chertkov O."/>
            <person name="Brettin T."/>
            <person name="Bruce D."/>
            <person name="Han C."/>
            <person name="Schmutz J."/>
            <person name="Larimer F."/>
            <person name="Land M.L."/>
            <person name="Hauser L."/>
            <person name="Kyrpides N."/>
            <person name="Mikhailova N."/>
            <person name="Ye Q."/>
            <person name="Zhou J."/>
            <person name="Richardson P."/>
            <person name="Fields M.W."/>
        </authorList>
    </citation>
    <scope>NUCLEOTIDE SEQUENCE [LARGE SCALE GENOMIC DNA]</scope>
    <source>
        <strain evidence="11">QYMF</strain>
    </source>
</reference>
<keyword evidence="5 8" id="KW-1133">Transmembrane helix</keyword>
<dbReference type="RefSeq" id="WP_012063149.1">
    <property type="nucleotide sequence ID" value="NC_009633.1"/>
</dbReference>
<comment type="similarity">
    <text evidence="7">Belongs to the binding-protein-dependent transport system permease family. OppBC subfamily.</text>
</comment>
<dbReference type="Gene3D" id="1.10.3720.10">
    <property type="entry name" value="MetI-like"/>
    <property type="match status" value="1"/>
</dbReference>
<evidence type="ECO:0000313" key="10">
    <source>
        <dbReference type="EMBL" id="ABR48169.1"/>
    </source>
</evidence>